<gene>
    <name evidence="2" type="primary">ECR1_2</name>
    <name evidence="2" type="ORF">CFP56_003914</name>
</gene>
<dbReference type="SUPFAM" id="SSF69572">
    <property type="entry name" value="Activating enzymes of the ubiquitin-like proteins"/>
    <property type="match status" value="1"/>
</dbReference>
<dbReference type="Pfam" id="PF13456">
    <property type="entry name" value="RVT_3"/>
    <property type="match status" value="2"/>
</dbReference>
<protein>
    <submittedName>
        <fullName evidence="2">Nedd8-activating enzyme e1 catalytic subunit</fullName>
    </submittedName>
</protein>
<dbReference type="Gene3D" id="3.40.50.720">
    <property type="entry name" value="NAD(P)-binding Rossmann-like Domain"/>
    <property type="match status" value="1"/>
</dbReference>
<evidence type="ECO:0000313" key="2">
    <source>
        <dbReference type="EMBL" id="KAK7849004.1"/>
    </source>
</evidence>
<accession>A0AAW0LDH3</accession>
<dbReference type="GO" id="GO:0008641">
    <property type="term" value="F:ubiquitin-like modifier activating enzyme activity"/>
    <property type="evidence" value="ECO:0007669"/>
    <property type="project" value="InterPro"/>
</dbReference>
<comment type="caution">
    <text evidence="2">The sequence shown here is derived from an EMBL/GenBank/DDBJ whole genome shotgun (WGS) entry which is preliminary data.</text>
</comment>
<dbReference type="EMBL" id="PKMF04000119">
    <property type="protein sequence ID" value="KAK7849004.1"/>
    <property type="molecule type" value="Genomic_DNA"/>
</dbReference>
<name>A0AAW0LDH3_QUESU</name>
<dbReference type="InterPro" id="IPR053151">
    <property type="entry name" value="RNase_H-like"/>
</dbReference>
<dbReference type="GO" id="GO:0003676">
    <property type="term" value="F:nucleic acid binding"/>
    <property type="evidence" value="ECO:0007669"/>
    <property type="project" value="InterPro"/>
</dbReference>
<dbReference type="Proteomes" id="UP000237347">
    <property type="component" value="Unassembled WGS sequence"/>
</dbReference>
<feature type="domain" description="RNase H type-1" evidence="1">
    <location>
        <begin position="210"/>
        <end position="266"/>
    </location>
</feature>
<dbReference type="GO" id="GO:0004523">
    <property type="term" value="F:RNA-DNA hybrid ribonuclease activity"/>
    <property type="evidence" value="ECO:0007669"/>
    <property type="project" value="InterPro"/>
</dbReference>
<evidence type="ECO:0000259" key="1">
    <source>
        <dbReference type="Pfam" id="PF13456"/>
    </source>
</evidence>
<sequence>MNAANHLAVGEMILESWREIYGRPFATVKLVPSNTDEEITLKDGKEEGAKQILLTCLQPRGLSGQAHMMLPINLSEDLAIYAKVLEVGANGLGYELLKDLALSGFQNLKVIDIIGFKALYCMHFLMRHVGSVFVFNIEVKKPRIVNGLGDSASVVNAISQESTVLTSFGNIVDDIRALVFVFQFFQFVHVRRTCNNFKTVLNMRRIVNGLGDSASVVNAISQESTVLTSFGNIVDDIRALVFVFQFFQFVHVRRTCNVVAATTANQSSILYGTNL</sequence>
<dbReference type="PANTHER" id="PTHR47723:SF19">
    <property type="entry name" value="POLYNUCLEOTIDYL TRANSFERASE, RIBONUCLEASE H-LIKE SUPERFAMILY PROTEIN"/>
    <property type="match status" value="1"/>
</dbReference>
<feature type="domain" description="RNase H type-1" evidence="1">
    <location>
        <begin position="149"/>
        <end position="197"/>
    </location>
</feature>
<reference evidence="2 3" key="1">
    <citation type="journal article" date="2018" name="Sci. Data">
        <title>The draft genome sequence of cork oak.</title>
        <authorList>
            <person name="Ramos A.M."/>
            <person name="Usie A."/>
            <person name="Barbosa P."/>
            <person name="Barros P.M."/>
            <person name="Capote T."/>
            <person name="Chaves I."/>
            <person name="Simoes F."/>
            <person name="Abreu I."/>
            <person name="Carrasquinho I."/>
            <person name="Faro C."/>
            <person name="Guimaraes J.B."/>
            <person name="Mendonca D."/>
            <person name="Nobrega F."/>
            <person name="Rodrigues L."/>
            <person name="Saibo N.J.M."/>
            <person name="Varela M.C."/>
            <person name="Egas C."/>
            <person name="Matos J."/>
            <person name="Miguel C.M."/>
            <person name="Oliveira M.M."/>
            <person name="Ricardo C.P."/>
            <person name="Goncalves S."/>
        </authorList>
    </citation>
    <scope>NUCLEOTIDE SEQUENCE [LARGE SCALE GENOMIC DNA]</scope>
    <source>
        <strain evidence="3">cv. HL8</strain>
    </source>
</reference>
<keyword evidence="3" id="KW-1185">Reference proteome</keyword>
<organism evidence="2 3">
    <name type="scientific">Quercus suber</name>
    <name type="common">Cork oak</name>
    <dbReference type="NCBI Taxonomy" id="58331"/>
    <lineage>
        <taxon>Eukaryota</taxon>
        <taxon>Viridiplantae</taxon>
        <taxon>Streptophyta</taxon>
        <taxon>Embryophyta</taxon>
        <taxon>Tracheophyta</taxon>
        <taxon>Spermatophyta</taxon>
        <taxon>Magnoliopsida</taxon>
        <taxon>eudicotyledons</taxon>
        <taxon>Gunneridae</taxon>
        <taxon>Pentapetalae</taxon>
        <taxon>rosids</taxon>
        <taxon>fabids</taxon>
        <taxon>Fagales</taxon>
        <taxon>Fagaceae</taxon>
        <taxon>Quercus</taxon>
    </lineage>
</organism>
<evidence type="ECO:0000313" key="3">
    <source>
        <dbReference type="Proteomes" id="UP000237347"/>
    </source>
</evidence>
<dbReference type="PANTHER" id="PTHR47723">
    <property type="entry name" value="OS05G0353850 PROTEIN"/>
    <property type="match status" value="1"/>
</dbReference>
<proteinExistence type="predicted"/>
<dbReference type="AlphaFoldDB" id="A0AAW0LDH3"/>
<dbReference type="InterPro" id="IPR035985">
    <property type="entry name" value="Ubiquitin-activating_enz"/>
</dbReference>
<dbReference type="InterPro" id="IPR002156">
    <property type="entry name" value="RNaseH_domain"/>
</dbReference>